<dbReference type="Proteomes" id="UP001145114">
    <property type="component" value="Unassembled WGS sequence"/>
</dbReference>
<reference evidence="1" key="1">
    <citation type="submission" date="2022-06" db="EMBL/GenBank/DDBJ databases">
        <title>Phylogenomic reconstructions and comparative analyses of Kickxellomycotina fungi.</title>
        <authorList>
            <person name="Reynolds N.K."/>
            <person name="Stajich J.E."/>
            <person name="Barry K."/>
            <person name="Grigoriev I.V."/>
            <person name="Crous P."/>
            <person name="Smith M.E."/>
        </authorList>
    </citation>
    <scope>NUCLEOTIDE SEQUENCE</scope>
    <source>
        <strain evidence="1">RSA 2271</strain>
    </source>
</reference>
<organism evidence="1 2">
    <name type="scientific">Spiromyces aspiralis</name>
    <dbReference type="NCBI Taxonomy" id="68401"/>
    <lineage>
        <taxon>Eukaryota</taxon>
        <taxon>Fungi</taxon>
        <taxon>Fungi incertae sedis</taxon>
        <taxon>Zoopagomycota</taxon>
        <taxon>Kickxellomycotina</taxon>
        <taxon>Kickxellomycetes</taxon>
        <taxon>Kickxellales</taxon>
        <taxon>Kickxellaceae</taxon>
        <taxon>Spiromyces</taxon>
    </lineage>
</organism>
<protein>
    <submittedName>
        <fullName evidence="1">Uncharacterized protein</fullName>
    </submittedName>
</protein>
<dbReference type="EMBL" id="JAMZIH010005984">
    <property type="protein sequence ID" value="KAJ1674415.1"/>
    <property type="molecule type" value="Genomic_DNA"/>
</dbReference>
<evidence type="ECO:0000313" key="1">
    <source>
        <dbReference type="EMBL" id="KAJ1674415.1"/>
    </source>
</evidence>
<sequence length="337" mass="36743">EDEGNTTSNDRRARLNDSPQQQQQQQHCAISPAPQDASILTSADQSSYFPSPHTNGGCTQANGLPMTGEATYQPNYSPPPTVVGRTLPADSHMPSSHPVTHHRHIYSQRYPYGDRSRDKSDLTTSGYTPPEYSQKHHHLLSSSSYYTPPPPHHQLPQPPPAGLEHPYSDADYLRHGYNTGPTHAVHSALPQRSHAATSAFVPAAHKTRDRSAYHCPEAESPAKRQRTGSSSFYTPSSSSVSLLTSNGGRSGGPTSTIDKYGAQYPHLQQQQPLPPSGDVARQYETVEPTLSYSTDGNSDHKQRQALPSIHTMISLPPIQRHHLPLDAPARDPEAAAA</sequence>
<gene>
    <name evidence="1" type="ORF">EV182_003320</name>
</gene>
<accession>A0ACC1HEJ4</accession>
<evidence type="ECO:0000313" key="2">
    <source>
        <dbReference type="Proteomes" id="UP001145114"/>
    </source>
</evidence>
<comment type="caution">
    <text evidence="1">The sequence shown here is derived from an EMBL/GenBank/DDBJ whole genome shotgun (WGS) entry which is preliminary data.</text>
</comment>
<keyword evidence="2" id="KW-1185">Reference proteome</keyword>
<proteinExistence type="predicted"/>
<name>A0ACC1HEJ4_9FUNG</name>
<feature type="non-terminal residue" evidence="1">
    <location>
        <position position="1"/>
    </location>
</feature>
<feature type="non-terminal residue" evidence="1">
    <location>
        <position position="337"/>
    </location>
</feature>